<evidence type="ECO:0000313" key="5">
    <source>
        <dbReference type="Proteomes" id="UP000708208"/>
    </source>
</evidence>
<evidence type="ECO:0000313" key="4">
    <source>
        <dbReference type="EMBL" id="CAG7815863.1"/>
    </source>
</evidence>
<reference evidence="4" key="1">
    <citation type="submission" date="2021-06" db="EMBL/GenBank/DDBJ databases">
        <authorList>
            <person name="Hodson N. C."/>
            <person name="Mongue J. A."/>
            <person name="Jaron S. K."/>
        </authorList>
    </citation>
    <scope>NUCLEOTIDE SEQUENCE</scope>
</reference>
<evidence type="ECO:0000256" key="2">
    <source>
        <dbReference type="PROSITE-ProRule" id="PRU00124"/>
    </source>
</evidence>
<name>A0A8J2PC72_9HEXA</name>
<sequence length="496" mass="55595">MMLKSASVSKFTNQNYTIVTLRQAEVKERSVVGRSSAQLKLFQCSILGKHVVKLVFVKGFARDHVTMQNMCTTGLFVLIVILVQCSHGTVYGPSLEFLAPSDPTAPKRVIKLEDYAPDYSVVVPLAINKTMAEPRLVRPVGEFAVEAPENMRIMAVIQSLQLRNKSVTSAFPPVCRDYILFGDDSIHKVCGNVQKSDRKGSPNGIMGDRTYFSQGNVLNVTFFTDISTFVEEWMMTLNIVEIAFTAYQNCPFYDPDERMFNCLDNVIPYGPSCISSNLTCDGVINCGFLNDETFGKDELNCSDNPVPVTTLHDLSPVTTPSVATQTKTGFPSWWENYQKMNNERAKLLNLDLQNDNVKTEDKIQEHPVEIHTRFFEPEFKSNSGYFNSFVLYTLCFFVGVSGISVILKILTKYCAGAKPGGSDSGSTLMQDSSSTTTVVIDHIKIHKPQTAINSSLQPMELLQKANVKQWRVPFIPTWELRRDVQNLQGRRQNSHL</sequence>
<dbReference type="OrthoDB" id="8294077at2759"/>
<protein>
    <submittedName>
        <fullName evidence="4">Uncharacterized protein</fullName>
    </submittedName>
</protein>
<accession>A0A8J2PC72</accession>
<dbReference type="InterPro" id="IPR002172">
    <property type="entry name" value="LDrepeatLR_classA_rpt"/>
</dbReference>
<gene>
    <name evidence="4" type="ORF">AFUS01_LOCUS26512</name>
</gene>
<keyword evidence="1" id="KW-1015">Disulfide bond</keyword>
<dbReference type="PROSITE" id="PS50068">
    <property type="entry name" value="LDLRA_2"/>
    <property type="match status" value="1"/>
</dbReference>
<dbReference type="Proteomes" id="UP000708208">
    <property type="component" value="Unassembled WGS sequence"/>
</dbReference>
<keyword evidence="3" id="KW-0472">Membrane</keyword>
<comment type="caution">
    <text evidence="2">Lacks conserved residue(s) required for the propagation of feature annotation.</text>
</comment>
<comment type="caution">
    <text evidence="4">The sequence shown here is derived from an EMBL/GenBank/DDBJ whole genome shotgun (WGS) entry which is preliminary data.</text>
</comment>
<feature type="transmembrane region" description="Helical" evidence="3">
    <location>
        <begin position="389"/>
        <end position="410"/>
    </location>
</feature>
<keyword evidence="5" id="KW-1185">Reference proteome</keyword>
<dbReference type="AlphaFoldDB" id="A0A8J2PC72"/>
<dbReference type="CDD" id="cd00112">
    <property type="entry name" value="LDLa"/>
    <property type="match status" value="1"/>
</dbReference>
<organism evidence="4 5">
    <name type="scientific">Allacma fusca</name>
    <dbReference type="NCBI Taxonomy" id="39272"/>
    <lineage>
        <taxon>Eukaryota</taxon>
        <taxon>Metazoa</taxon>
        <taxon>Ecdysozoa</taxon>
        <taxon>Arthropoda</taxon>
        <taxon>Hexapoda</taxon>
        <taxon>Collembola</taxon>
        <taxon>Symphypleona</taxon>
        <taxon>Sminthuridae</taxon>
        <taxon>Allacma</taxon>
    </lineage>
</organism>
<dbReference type="EMBL" id="CAJVCH010354682">
    <property type="protein sequence ID" value="CAG7815863.1"/>
    <property type="molecule type" value="Genomic_DNA"/>
</dbReference>
<keyword evidence="3" id="KW-0812">Transmembrane</keyword>
<proteinExistence type="predicted"/>
<keyword evidence="3" id="KW-1133">Transmembrane helix</keyword>
<evidence type="ECO:0000256" key="1">
    <source>
        <dbReference type="ARBA" id="ARBA00023157"/>
    </source>
</evidence>
<evidence type="ECO:0000256" key="3">
    <source>
        <dbReference type="SAM" id="Phobius"/>
    </source>
</evidence>